<proteinExistence type="predicted"/>
<evidence type="ECO:0000256" key="2">
    <source>
        <dbReference type="ARBA" id="ARBA00022771"/>
    </source>
</evidence>
<dbReference type="GO" id="GO:0008270">
    <property type="term" value="F:zinc ion binding"/>
    <property type="evidence" value="ECO:0007669"/>
    <property type="project" value="UniProtKB-KW"/>
</dbReference>
<evidence type="ECO:0000256" key="1">
    <source>
        <dbReference type="ARBA" id="ARBA00022723"/>
    </source>
</evidence>
<dbReference type="InterPro" id="IPR036855">
    <property type="entry name" value="Znf_CCCH_sf"/>
</dbReference>
<dbReference type="Proteomes" id="UP000626109">
    <property type="component" value="Unassembled WGS sequence"/>
</dbReference>
<evidence type="ECO:0000259" key="5">
    <source>
        <dbReference type="PROSITE" id="PS50103"/>
    </source>
</evidence>
<evidence type="ECO:0000313" key="6">
    <source>
        <dbReference type="EMBL" id="CAE8703345.1"/>
    </source>
</evidence>
<dbReference type="Pfam" id="PF00642">
    <property type="entry name" value="zf-CCCH"/>
    <property type="match status" value="1"/>
</dbReference>
<dbReference type="PROSITE" id="PS50103">
    <property type="entry name" value="ZF_C3H1"/>
    <property type="match status" value="1"/>
</dbReference>
<accession>A0A813KIL5</accession>
<dbReference type="EMBL" id="CAJNNW010030400">
    <property type="protein sequence ID" value="CAE8703345.1"/>
    <property type="molecule type" value="Genomic_DNA"/>
</dbReference>
<feature type="zinc finger region" description="C3H1-type" evidence="4">
    <location>
        <begin position="66"/>
        <end position="93"/>
    </location>
</feature>
<keyword evidence="2 4" id="KW-0863">Zinc-finger</keyword>
<feature type="non-terminal residue" evidence="6">
    <location>
        <position position="93"/>
    </location>
</feature>
<keyword evidence="1 4" id="KW-0479">Metal-binding</keyword>
<evidence type="ECO:0000313" key="7">
    <source>
        <dbReference type="Proteomes" id="UP000626109"/>
    </source>
</evidence>
<gene>
    <name evidence="6" type="ORF">PGLA2088_LOCUS32793</name>
</gene>
<dbReference type="InterPro" id="IPR000571">
    <property type="entry name" value="Znf_CCCH"/>
</dbReference>
<reference evidence="6" key="1">
    <citation type="submission" date="2021-02" db="EMBL/GenBank/DDBJ databases">
        <authorList>
            <person name="Dougan E. K."/>
            <person name="Rhodes N."/>
            <person name="Thang M."/>
            <person name="Chan C."/>
        </authorList>
    </citation>
    <scope>NUCLEOTIDE SEQUENCE</scope>
</reference>
<dbReference type="SMART" id="SM00356">
    <property type="entry name" value="ZnF_C3H1"/>
    <property type="match status" value="1"/>
</dbReference>
<name>A0A813KIL5_POLGL</name>
<feature type="non-terminal residue" evidence="6">
    <location>
        <position position="1"/>
    </location>
</feature>
<organism evidence="6 7">
    <name type="scientific">Polarella glacialis</name>
    <name type="common">Dinoflagellate</name>
    <dbReference type="NCBI Taxonomy" id="89957"/>
    <lineage>
        <taxon>Eukaryota</taxon>
        <taxon>Sar</taxon>
        <taxon>Alveolata</taxon>
        <taxon>Dinophyceae</taxon>
        <taxon>Suessiales</taxon>
        <taxon>Suessiaceae</taxon>
        <taxon>Polarella</taxon>
    </lineage>
</organism>
<keyword evidence="3 4" id="KW-0862">Zinc</keyword>
<comment type="caution">
    <text evidence="6">The sequence shown here is derived from an EMBL/GenBank/DDBJ whole genome shotgun (WGS) entry which is preliminary data.</text>
</comment>
<evidence type="ECO:0000256" key="3">
    <source>
        <dbReference type="ARBA" id="ARBA00022833"/>
    </source>
</evidence>
<feature type="domain" description="C3H1-type" evidence="5">
    <location>
        <begin position="66"/>
        <end position="93"/>
    </location>
</feature>
<protein>
    <recommendedName>
        <fullName evidence="5">C3H1-type domain-containing protein</fullName>
    </recommendedName>
</protein>
<dbReference type="AlphaFoldDB" id="A0A813KIL5"/>
<evidence type="ECO:0000256" key="4">
    <source>
        <dbReference type="PROSITE-ProRule" id="PRU00723"/>
    </source>
</evidence>
<dbReference type="Gene3D" id="3.30.1370.210">
    <property type="match status" value="1"/>
</dbReference>
<dbReference type="SUPFAM" id="SSF90229">
    <property type="entry name" value="CCCH zinc finger"/>
    <property type="match status" value="1"/>
</dbReference>
<sequence length="93" mass="10221">IQIRLAETLSRRVSTFREDMAHIREVVKNARNPAGLLSVKLNEMEQGRFVAKGPVVVAASALASQSQSGEYCGDFRRGVCVRGERCRFSHGAS</sequence>